<dbReference type="Pfam" id="PF09586">
    <property type="entry name" value="YfhO"/>
    <property type="match status" value="1"/>
</dbReference>
<feature type="transmembrane region" description="Helical" evidence="1">
    <location>
        <begin position="16"/>
        <end position="38"/>
    </location>
</feature>
<feature type="transmembrane region" description="Helical" evidence="1">
    <location>
        <begin position="167"/>
        <end position="186"/>
    </location>
</feature>
<feature type="transmembrane region" description="Helical" evidence="1">
    <location>
        <begin position="140"/>
        <end position="160"/>
    </location>
</feature>
<feature type="transmembrane region" description="Helical" evidence="1">
    <location>
        <begin position="192"/>
        <end position="225"/>
    </location>
</feature>
<feature type="transmembrane region" description="Helical" evidence="1">
    <location>
        <begin position="385"/>
        <end position="407"/>
    </location>
</feature>
<dbReference type="EMBL" id="CP043939">
    <property type="protein sequence ID" value="QER67126.1"/>
    <property type="molecule type" value="Genomic_DNA"/>
</dbReference>
<gene>
    <name evidence="2" type="ORF">F0161_04055</name>
</gene>
<dbReference type="AlphaFoldDB" id="A0A5P1WZY6"/>
<feature type="transmembrane region" description="Helical" evidence="1">
    <location>
        <begin position="112"/>
        <end position="134"/>
    </location>
</feature>
<feature type="transmembrane region" description="Helical" evidence="1">
    <location>
        <begin position="297"/>
        <end position="316"/>
    </location>
</feature>
<feature type="transmembrane region" description="Helical" evidence="1">
    <location>
        <begin position="237"/>
        <end position="256"/>
    </location>
</feature>
<dbReference type="OrthoDB" id="9784157at2"/>
<keyword evidence="1" id="KW-0812">Transmembrane</keyword>
<dbReference type="PANTHER" id="PTHR38454:SF1">
    <property type="entry name" value="INTEGRAL MEMBRANE PROTEIN"/>
    <property type="match status" value="1"/>
</dbReference>
<evidence type="ECO:0000256" key="1">
    <source>
        <dbReference type="SAM" id="Phobius"/>
    </source>
</evidence>
<keyword evidence="1" id="KW-0472">Membrane</keyword>
<feature type="transmembrane region" description="Helical" evidence="1">
    <location>
        <begin position="357"/>
        <end position="378"/>
    </location>
</feature>
<feature type="transmembrane region" description="Helical" evidence="1">
    <location>
        <begin position="323"/>
        <end position="345"/>
    </location>
</feature>
<protein>
    <submittedName>
        <fullName evidence="2">YfhO family protein</fullName>
    </submittedName>
</protein>
<dbReference type="InterPro" id="IPR018580">
    <property type="entry name" value="Uncharacterised_YfhO"/>
</dbReference>
<reference evidence="2 3" key="1">
    <citation type="submission" date="2019-09" db="EMBL/GenBank/DDBJ databases">
        <title>Complete Genome Sequence of Lactobacillus nenjiangensis SH-Y15, isolated from sauerkraut.</title>
        <authorList>
            <person name="Yang H."/>
        </authorList>
    </citation>
    <scope>NUCLEOTIDE SEQUENCE [LARGE SCALE GENOMIC DNA]</scope>
    <source>
        <strain evidence="2 3">SH-Y15</strain>
    </source>
</reference>
<dbReference type="Proteomes" id="UP000325295">
    <property type="component" value="Chromosome"/>
</dbReference>
<keyword evidence="3" id="KW-1185">Reference proteome</keyword>
<proteinExistence type="predicted"/>
<feature type="transmembrane region" description="Helical" evidence="1">
    <location>
        <begin position="540"/>
        <end position="561"/>
    </location>
</feature>
<evidence type="ECO:0000313" key="2">
    <source>
        <dbReference type="EMBL" id="QER67126.1"/>
    </source>
</evidence>
<sequence length="578" mass="66196">MRSIDVNAFKRIIKKYYMISATFLFLALSLLIVLPYLYGRPIANIYDLQFHLTRLQETFLNMKNGDILNLVPDVSTMTFGSIVYPQNLFYPVYTLIPEALIHLLIGNAWISYILFISLVNFLIFMSMFVTTLKITESKVAALFSALLYGFTQFELTYVFVKQDIAQAMALIFVPVIFYGAYLIFVGNYRRWYILSIGMTLLIFTHIISVFMVTIFIVLLFGLLIINKLTKREVFVRTSYFVLSGIVTILLSIFFLGPLVNNYLYAGGITVTKWNLYLSTVNIQQALFNFLPSSNGETTIGVGVSGLMSLIIIFSTFRKFNVLFKYLTGMLIVFFILSSNLFPWQIFNQKLEFIQSPWRFFLIVCYLLALISGYGLAFLLKKDSSIVATAMLVVFILVSSFTAANMYIKQDAADKPNEVKSFVTNYKFFEKFEVKSTILDYLPSKTGNQAGNLLNHSISGLNKGKNIRLSKYEITKNGVKYNAISSKNYSKIILPNIYYPGYHVQINGREIKPKINNDKLLVVPIKNGNNKVHVYYLKTNLQIVTLCISVISWIGIIIFISVMKYRIKSDIDFIHRKIE</sequence>
<keyword evidence="1" id="KW-1133">Transmembrane helix</keyword>
<dbReference type="KEGG" id="lnn:F0161_04055"/>
<name>A0A5P1WZY6_9LACO</name>
<organism evidence="2 3">
    <name type="scientific">Paucilactobacillus nenjiangensis</name>
    <dbReference type="NCBI Taxonomy" id="1296540"/>
    <lineage>
        <taxon>Bacteria</taxon>
        <taxon>Bacillati</taxon>
        <taxon>Bacillota</taxon>
        <taxon>Bacilli</taxon>
        <taxon>Lactobacillales</taxon>
        <taxon>Lactobacillaceae</taxon>
        <taxon>Paucilactobacillus</taxon>
    </lineage>
</organism>
<accession>A0A5P1WZY6</accession>
<evidence type="ECO:0000313" key="3">
    <source>
        <dbReference type="Proteomes" id="UP000325295"/>
    </source>
</evidence>
<dbReference type="PANTHER" id="PTHR38454">
    <property type="entry name" value="INTEGRAL MEMBRANE PROTEIN-RELATED"/>
    <property type="match status" value="1"/>
</dbReference>